<accession>A0A844YZX5</accession>
<dbReference type="AlphaFoldDB" id="A0A844YZX5"/>
<dbReference type="OrthoDB" id="9787495at2"/>
<evidence type="ECO:0000313" key="4">
    <source>
        <dbReference type="Proteomes" id="UP000466966"/>
    </source>
</evidence>
<name>A0A844YZX5_9SPHN</name>
<reference evidence="3 4" key="1">
    <citation type="submission" date="2019-12" db="EMBL/GenBank/DDBJ databases">
        <title>Genomic-based taxomic classification of the family Erythrobacteraceae.</title>
        <authorList>
            <person name="Xu L."/>
        </authorList>
    </citation>
    <scope>NUCLEOTIDE SEQUENCE [LARGE SCALE GENOMIC DNA]</scope>
    <source>
        <strain evidence="3 4">M0322</strain>
    </source>
</reference>
<comment type="caution">
    <text evidence="3">The sequence shown here is derived from an EMBL/GenBank/DDBJ whole genome shotgun (WGS) entry which is preliminary data.</text>
</comment>
<feature type="domain" description="Urate oxidase N-terminal" evidence="2">
    <location>
        <begin position="114"/>
        <end position="191"/>
    </location>
</feature>
<dbReference type="Pfam" id="PF06181">
    <property type="entry name" value="Urate_ox_N"/>
    <property type="match status" value="1"/>
</dbReference>
<feature type="transmembrane region" description="Helical" evidence="1">
    <location>
        <begin position="83"/>
        <end position="106"/>
    </location>
</feature>
<gene>
    <name evidence="3" type="ORF">GRI99_12660</name>
</gene>
<sequence length="194" mass="20790">MAKFFGNLHAVLAGGLIAAIAVIVSFTGWTGEGAKAITDDVFRWLHAFFGILWIGLLYYLNFVQVPTMPSVPAELKKGVTGYIAPKVFFFFRWAALLTVVTGLVVAAHNGYLVPALTFAGTGGVVLIGIGMWLALIMAFNVWFIIWPAQQKILGLVEATDEAKAAAAPRALAASRTNLLLSLPMLYCMVSANLG</sequence>
<proteinExistence type="predicted"/>
<organism evidence="3 4">
    <name type="scientific">Alteraurantiacibacter buctensis</name>
    <dbReference type="NCBI Taxonomy" id="1503981"/>
    <lineage>
        <taxon>Bacteria</taxon>
        <taxon>Pseudomonadati</taxon>
        <taxon>Pseudomonadota</taxon>
        <taxon>Alphaproteobacteria</taxon>
        <taxon>Sphingomonadales</taxon>
        <taxon>Erythrobacteraceae</taxon>
        <taxon>Alteraurantiacibacter</taxon>
    </lineage>
</organism>
<dbReference type="RefSeq" id="WP_160772414.1">
    <property type="nucleotide sequence ID" value="NZ_WTYV01000005.1"/>
</dbReference>
<feature type="transmembrane region" description="Helical" evidence="1">
    <location>
        <begin position="41"/>
        <end position="62"/>
    </location>
</feature>
<dbReference type="InterPro" id="IPR010389">
    <property type="entry name" value="Urate_ox_N"/>
</dbReference>
<keyword evidence="1" id="KW-0472">Membrane</keyword>
<evidence type="ECO:0000313" key="3">
    <source>
        <dbReference type="EMBL" id="MXO72480.1"/>
    </source>
</evidence>
<dbReference type="InterPro" id="IPR016988">
    <property type="entry name" value="UCP032086"/>
</dbReference>
<dbReference type="EMBL" id="WTYV01000005">
    <property type="protein sequence ID" value="MXO72480.1"/>
    <property type="molecule type" value="Genomic_DNA"/>
</dbReference>
<protein>
    <recommendedName>
        <fullName evidence="2">Urate oxidase N-terminal domain-containing protein</fullName>
    </recommendedName>
</protein>
<evidence type="ECO:0000256" key="1">
    <source>
        <dbReference type="SAM" id="Phobius"/>
    </source>
</evidence>
<feature type="transmembrane region" description="Helical" evidence="1">
    <location>
        <begin position="7"/>
        <end position="29"/>
    </location>
</feature>
<dbReference type="Proteomes" id="UP000466966">
    <property type="component" value="Unassembled WGS sequence"/>
</dbReference>
<feature type="transmembrane region" description="Helical" evidence="1">
    <location>
        <begin position="118"/>
        <end position="145"/>
    </location>
</feature>
<keyword evidence="4" id="KW-1185">Reference proteome</keyword>
<dbReference type="PIRSF" id="PIRSF032086">
    <property type="entry name" value="UCP032086"/>
    <property type="match status" value="1"/>
</dbReference>
<evidence type="ECO:0000259" key="2">
    <source>
        <dbReference type="Pfam" id="PF06181"/>
    </source>
</evidence>
<keyword evidence="1" id="KW-0812">Transmembrane</keyword>
<keyword evidence="1" id="KW-1133">Transmembrane helix</keyword>